<feature type="compositionally biased region" description="Gly residues" evidence="7">
    <location>
        <begin position="458"/>
        <end position="471"/>
    </location>
</feature>
<comment type="cofactor">
    <cofactor evidence="6">
        <name>[4Fe-4S] cluster</name>
        <dbReference type="ChEBI" id="CHEBI:49883"/>
    </cofactor>
</comment>
<comment type="function">
    <text evidence="6">DNA polymerase II participates in chromosomal DNA replication.</text>
</comment>
<comment type="catalytic activity">
    <reaction evidence="6">
        <text>DNA(n) + a 2'-deoxyribonucleoside 5'-triphosphate = DNA(n+1) + diphosphate</text>
        <dbReference type="Rhea" id="RHEA:22508"/>
        <dbReference type="Rhea" id="RHEA-COMP:17339"/>
        <dbReference type="Rhea" id="RHEA-COMP:17340"/>
        <dbReference type="ChEBI" id="CHEBI:33019"/>
        <dbReference type="ChEBI" id="CHEBI:61560"/>
        <dbReference type="ChEBI" id="CHEBI:173112"/>
        <dbReference type="EC" id="2.7.7.7"/>
    </reaction>
</comment>
<dbReference type="InterPro" id="IPR054475">
    <property type="entry name" value="Znf-DPOE"/>
</dbReference>
<keyword evidence="4 6" id="KW-0239">DNA-directed DNA polymerase</keyword>
<dbReference type="SMART" id="SM01159">
    <property type="entry name" value="DUF1744"/>
    <property type="match status" value="1"/>
</dbReference>
<feature type="region of interest" description="Disordered" evidence="7">
    <location>
        <begin position="451"/>
        <end position="484"/>
    </location>
</feature>
<evidence type="ECO:0000313" key="9">
    <source>
        <dbReference type="EMBL" id="KAJ4458913.1"/>
    </source>
</evidence>
<feature type="compositionally biased region" description="Basic and acidic residues" evidence="7">
    <location>
        <begin position="702"/>
        <end position="713"/>
    </location>
</feature>
<dbReference type="PANTHER" id="PTHR10670:SF0">
    <property type="entry name" value="DNA POLYMERASE EPSILON CATALYTIC SUBUNIT A"/>
    <property type="match status" value="1"/>
</dbReference>
<keyword evidence="6" id="KW-0479">Metal-binding</keyword>
<evidence type="ECO:0000313" key="10">
    <source>
        <dbReference type="Proteomes" id="UP001141327"/>
    </source>
</evidence>
<name>A0ABQ8UL03_9EUKA</name>
<proteinExistence type="inferred from homology"/>
<feature type="region of interest" description="Disordered" evidence="7">
    <location>
        <begin position="120"/>
        <end position="143"/>
    </location>
</feature>
<evidence type="ECO:0000256" key="1">
    <source>
        <dbReference type="ARBA" id="ARBA00022679"/>
    </source>
</evidence>
<reference evidence="9" key="1">
    <citation type="journal article" date="2022" name="bioRxiv">
        <title>Genomics of Preaxostyla Flagellates Illuminates Evolutionary Transitions and the Path Towards Mitochondrial Loss.</title>
        <authorList>
            <person name="Novak L.V.F."/>
            <person name="Treitli S.C."/>
            <person name="Pyrih J."/>
            <person name="Halakuc P."/>
            <person name="Pipaliya S.V."/>
            <person name="Vacek V."/>
            <person name="Brzon O."/>
            <person name="Soukal P."/>
            <person name="Eme L."/>
            <person name="Dacks J.B."/>
            <person name="Karnkowska A."/>
            <person name="Elias M."/>
            <person name="Hampl V."/>
        </authorList>
    </citation>
    <scope>NUCLEOTIDE SEQUENCE</scope>
    <source>
        <strain evidence="9">RCP-MX</strain>
    </source>
</reference>
<keyword evidence="2 6" id="KW-0548">Nucleotidyltransferase</keyword>
<feature type="region of interest" description="Disordered" evidence="7">
    <location>
        <begin position="688"/>
        <end position="760"/>
    </location>
</feature>
<keyword evidence="6" id="KW-0004">4Fe-4S</keyword>
<keyword evidence="6" id="KW-0862">Zinc</keyword>
<evidence type="ECO:0000256" key="4">
    <source>
        <dbReference type="ARBA" id="ARBA00022932"/>
    </source>
</evidence>
<organism evidence="9 10">
    <name type="scientific">Paratrimastix pyriformis</name>
    <dbReference type="NCBI Taxonomy" id="342808"/>
    <lineage>
        <taxon>Eukaryota</taxon>
        <taxon>Metamonada</taxon>
        <taxon>Preaxostyla</taxon>
        <taxon>Paratrimastigidae</taxon>
        <taxon>Paratrimastix</taxon>
    </lineage>
</organism>
<accession>A0ABQ8UL03</accession>
<keyword evidence="10" id="KW-1185">Reference proteome</keyword>
<dbReference type="Pfam" id="PF22912">
    <property type="entry name" value="zf-DPOE"/>
    <property type="match status" value="1"/>
</dbReference>
<evidence type="ECO:0000259" key="8">
    <source>
        <dbReference type="SMART" id="SM01159"/>
    </source>
</evidence>
<evidence type="ECO:0000256" key="2">
    <source>
        <dbReference type="ARBA" id="ARBA00022695"/>
    </source>
</evidence>
<keyword evidence="6" id="KW-0863">Zinc-finger</keyword>
<dbReference type="InterPro" id="IPR013697">
    <property type="entry name" value="DNA_pol_e_suA_C"/>
</dbReference>
<evidence type="ECO:0000256" key="6">
    <source>
        <dbReference type="RuleBase" id="RU365029"/>
    </source>
</evidence>
<evidence type="ECO:0000256" key="5">
    <source>
        <dbReference type="ARBA" id="ARBA00023125"/>
    </source>
</evidence>
<comment type="subcellular location">
    <subcellularLocation>
        <location evidence="6">Nucleus</location>
    </subcellularLocation>
</comment>
<keyword evidence="1 6" id="KW-0808">Transferase</keyword>
<dbReference type="PANTHER" id="PTHR10670">
    <property type="entry name" value="DNA POLYMERASE EPSILON CATALYTIC SUBUNIT A"/>
    <property type="match status" value="1"/>
</dbReference>
<dbReference type="InterPro" id="IPR029703">
    <property type="entry name" value="POL2"/>
</dbReference>
<feature type="domain" description="DNA polymerase epsilon catalytic subunit A C-terminal" evidence="8">
    <location>
        <begin position="195"/>
        <end position="663"/>
    </location>
</feature>
<feature type="compositionally biased region" description="Low complexity" evidence="7">
    <location>
        <begin position="120"/>
        <end position="132"/>
    </location>
</feature>
<comment type="similarity">
    <text evidence="6">Belongs to the DNA polymerase type-B family.</text>
</comment>
<keyword evidence="6" id="KW-0408">Iron</keyword>
<evidence type="ECO:0000256" key="3">
    <source>
        <dbReference type="ARBA" id="ARBA00022705"/>
    </source>
</evidence>
<evidence type="ECO:0000256" key="7">
    <source>
        <dbReference type="SAM" id="MobiDB-lite"/>
    </source>
</evidence>
<feature type="compositionally biased region" description="Pro residues" evidence="7">
    <location>
        <begin position="721"/>
        <end position="733"/>
    </location>
</feature>
<dbReference type="EC" id="2.7.7.7" evidence="6"/>
<dbReference type="EMBL" id="JAPMOS010000024">
    <property type="protein sequence ID" value="KAJ4458913.1"/>
    <property type="molecule type" value="Genomic_DNA"/>
</dbReference>
<keyword evidence="5 6" id="KW-0238">DNA-binding</keyword>
<sequence length="1107" mass="120594">MIFSLSPATTQLSTQVTMTQRVLPRGQPSLHLCELKTTHDKLAELMSRLGSCPQILGIYESQVTPLFRAIETLGCCCRIRPSARQKPLSATFELTDFDWVSPTDPIYLHTATNILTSSTAAARGSSARGPSSQPDDAESAKNPLRGLLPAPLGVGYLYHSHADNDQRAFFGLYLPRTHTLTLFVVNPYIRAQLPNAKALMLEHLGGAMNPLPAVDVNIVATMQRAHKDLNRLLATSAKDTVLVVQSSATLTGELTALQDIPNLPMPGNAHDSQYPALGWLPFTTRLFASRLLSVPGWLLDLLSFSRYGSVPLGNLTPPDHSSLSLPLLLSDYVYARNLHHATPAHVLWISTGRTPDLGTGLSGDMAITGSGTGLMQPSAADFVASSPDGHDPWRNPEISQTGTFKSVSIDIDITHLGVDALLESVHLTEMGDTEFVEDQQTSGAFLTDFAATENPDEGGAGPAGAEAGGAAGAQPSAKKESPTSQIPLGAAFARTPLQGSCAPALRQLRQMLAKWFADTELGIKTQAQLSAQQLEVPTESAAQLNLAGAECADILLVHFYRWVSYPHALLFDSVLHRQIHLLMRKVLFHLLAHLRTLGATVVYASFNRLIINTNKDSHEAAAAYFDYISQALRTVPLFALIHLQPTRSYRTLLFNDISNYGGVEALPGHSDLASLTDAQLGIHIRRITGDDSQPLGDEGDGEQPKPADGERQQEPAAPAAEAPPAPEPAPIPLPEGGDQTAIAEKPLPAPPSRSRPSEPRYELRLEAPPPVPAAPIISHWNFASALPEPLQRPLLMLISEFVYLPVGERNERFKAARERIREERRKQVEQALQEGRGEAEWKRIEAAEPPAARRPDDVAIVTNASREEQLRQDEALVRTYLMSHELQERLFSLVHTIIRNVNPGEKSTGVPFPATPPAGFERTAFSVNNPALAFIVTLCHLYGLDSAVEREVQILKKNLLKLVGILEFASEAQFVDPSRSFVIPDVVCTFCNMCRDLDLCRDPDLLAKNWACPQCSHPYDTEMIEDTLVEIAQQLSTSAQLQDLKCRKCGLVKNSYLADRCQCSGAFSTPGNAPILQSLGTLYRIARFYEMGVLRDCLSALMPGGAD</sequence>
<dbReference type="Pfam" id="PF23250">
    <property type="entry name" value="zf_DPOE_2"/>
    <property type="match status" value="1"/>
</dbReference>
<comment type="caution">
    <text evidence="9">The sequence shown here is derived from an EMBL/GenBank/DDBJ whole genome shotgun (WGS) entry which is preliminary data.</text>
</comment>
<keyword evidence="3 6" id="KW-0235">DNA replication</keyword>
<keyword evidence="6" id="KW-0539">Nucleus</keyword>
<gene>
    <name evidence="9" type="ORF">PAPYR_5192</name>
</gene>
<keyword evidence="6" id="KW-0411">Iron-sulfur</keyword>
<dbReference type="Pfam" id="PF08490">
    <property type="entry name" value="DUF1744"/>
    <property type="match status" value="1"/>
</dbReference>
<dbReference type="Proteomes" id="UP001141327">
    <property type="component" value="Unassembled WGS sequence"/>
</dbReference>
<protein>
    <recommendedName>
        <fullName evidence="6">DNA polymerase epsilon catalytic subunit</fullName>
        <ecNumber evidence="6">2.7.7.7</ecNumber>
    </recommendedName>
</protein>